<feature type="region of interest" description="Disordered" evidence="1">
    <location>
        <begin position="1"/>
        <end position="37"/>
    </location>
</feature>
<feature type="compositionally biased region" description="Basic and acidic residues" evidence="1">
    <location>
        <begin position="8"/>
        <end position="20"/>
    </location>
</feature>
<organism evidence="2 3">
    <name type="scientific">Littorina saxatilis</name>
    <dbReference type="NCBI Taxonomy" id="31220"/>
    <lineage>
        <taxon>Eukaryota</taxon>
        <taxon>Metazoa</taxon>
        <taxon>Spiralia</taxon>
        <taxon>Lophotrochozoa</taxon>
        <taxon>Mollusca</taxon>
        <taxon>Gastropoda</taxon>
        <taxon>Caenogastropoda</taxon>
        <taxon>Littorinimorpha</taxon>
        <taxon>Littorinoidea</taxon>
        <taxon>Littorinidae</taxon>
        <taxon>Littorina</taxon>
    </lineage>
</organism>
<dbReference type="Proteomes" id="UP001374579">
    <property type="component" value="Unassembled WGS sequence"/>
</dbReference>
<evidence type="ECO:0000256" key="1">
    <source>
        <dbReference type="SAM" id="MobiDB-lite"/>
    </source>
</evidence>
<accession>A0AAN9BRW4</accession>
<evidence type="ECO:0000313" key="3">
    <source>
        <dbReference type="Proteomes" id="UP001374579"/>
    </source>
</evidence>
<feature type="compositionally biased region" description="Acidic residues" evidence="1">
    <location>
        <begin position="22"/>
        <end position="36"/>
    </location>
</feature>
<keyword evidence="3" id="KW-1185">Reference proteome</keyword>
<sequence length="305" mass="34391">MMYGGVKENCETKSDSKCTDDQVSEPESEGSDDDDSVEGHRIIDISILSDNIAEQLRCAFCAFCGSDVVLMEVDRVGLGSRFALAGKGRLTDWQIDRIQRMYGNAIRRNKNNLTKMREHVWAIYWHKQSTDKEPHHKLCPEKCTYKTAERDNKLADYKHTSSLPKYVMEMIKPVFTDLSASALLTRCLGGYTQNPNESLNSQIWKYCPKKKAHGIDTVEAAVAIAVGVFNDGSRTFGDILSQLNLTVGKFARACFSAKDTRRIKRAQKEAQESSHEARIARRQERLKKNEASVEAEGFPYQSGAY</sequence>
<reference evidence="2 3" key="1">
    <citation type="submission" date="2024-02" db="EMBL/GenBank/DDBJ databases">
        <title>Chromosome-scale genome assembly of the rough periwinkle Littorina saxatilis.</title>
        <authorList>
            <person name="De Jode A."/>
            <person name="Faria R."/>
            <person name="Formenti G."/>
            <person name="Sims Y."/>
            <person name="Smith T.P."/>
            <person name="Tracey A."/>
            <person name="Wood J.M.D."/>
            <person name="Zagrodzka Z.B."/>
            <person name="Johannesson K."/>
            <person name="Butlin R.K."/>
            <person name="Leder E.H."/>
        </authorList>
    </citation>
    <scope>NUCLEOTIDE SEQUENCE [LARGE SCALE GENOMIC DNA]</scope>
    <source>
        <strain evidence="2">Snail1</strain>
        <tissue evidence="2">Muscle</tissue>
    </source>
</reference>
<feature type="compositionally biased region" description="Basic and acidic residues" evidence="1">
    <location>
        <begin position="267"/>
        <end position="291"/>
    </location>
</feature>
<protein>
    <submittedName>
        <fullName evidence="2">Uncharacterized protein</fullName>
    </submittedName>
</protein>
<name>A0AAN9BRW4_9CAEN</name>
<feature type="region of interest" description="Disordered" evidence="1">
    <location>
        <begin position="267"/>
        <end position="305"/>
    </location>
</feature>
<dbReference type="EMBL" id="JBAMIC010000002">
    <property type="protein sequence ID" value="KAK7111401.1"/>
    <property type="molecule type" value="Genomic_DNA"/>
</dbReference>
<gene>
    <name evidence="2" type="ORF">V1264_011038</name>
</gene>
<proteinExistence type="predicted"/>
<comment type="caution">
    <text evidence="2">The sequence shown here is derived from an EMBL/GenBank/DDBJ whole genome shotgun (WGS) entry which is preliminary data.</text>
</comment>
<evidence type="ECO:0000313" key="2">
    <source>
        <dbReference type="EMBL" id="KAK7111401.1"/>
    </source>
</evidence>
<dbReference type="AlphaFoldDB" id="A0AAN9BRW4"/>